<protein>
    <submittedName>
        <fullName evidence="3">Uncharacterized protein</fullName>
    </submittedName>
</protein>
<evidence type="ECO:0000256" key="1">
    <source>
        <dbReference type="SAM" id="MobiDB-lite"/>
    </source>
</evidence>
<feature type="region of interest" description="Disordered" evidence="1">
    <location>
        <begin position="253"/>
        <end position="288"/>
    </location>
</feature>
<dbReference type="AlphaFoldDB" id="A0A7J6SES5"/>
<name>A0A7J6SES5_PEROL</name>
<feature type="signal peptide" evidence="2">
    <location>
        <begin position="1"/>
        <end position="20"/>
    </location>
</feature>
<evidence type="ECO:0000313" key="4">
    <source>
        <dbReference type="Proteomes" id="UP000553632"/>
    </source>
</evidence>
<proteinExistence type="predicted"/>
<reference evidence="3 4" key="1">
    <citation type="submission" date="2020-04" db="EMBL/GenBank/DDBJ databases">
        <title>Perkinsus olseni comparative genomics.</title>
        <authorList>
            <person name="Bogema D.R."/>
        </authorList>
    </citation>
    <scope>NUCLEOTIDE SEQUENCE [LARGE SCALE GENOMIC DNA]</scope>
    <source>
        <strain evidence="3 4">ATCC PRA-207</strain>
    </source>
</reference>
<gene>
    <name evidence="3" type="ORF">FOZ63_033483</name>
</gene>
<dbReference type="EMBL" id="JABANO010018861">
    <property type="protein sequence ID" value="KAF4731155.1"/>
    <property type="molecule type" value="Genomic_DNA"/>
</dbReference>
<accession>A0A7J6SES5</accession>
<feature type="compositionally biased region" description="Basic and acidic residues" evidence="1">
    <location>
        <begin position="256"/>
        <end position="269"/>
    </location>
</feature>
<comment type="caution">
    <text evidence="3">The sequence shown here is derived from an EMBL/GenBank/DDBJ whole genome shotgun (WGS) entry which is preliminary data.</text>
</comment>
<evidence type="ECO:0000313" key="3">
    <source>
        <dbReference type="EMBL" id="KAF4731155.1"/>
    </source>
</evidence>
<dbReference type="Proteomes" id="UP000553632">
    <property type="component" value="Unassembled WGS sequence"/>
</dbReference>
<evidence type="ECO:0000256" key="2">
    <source>
        <dbReference type="SAM" id="SignalP"/>
    </source>
</evidence>
<feature type="chain" id="PRO_5029491982" evidence="2">
    <location>
        <begin position="21"/>
        <end position="288"/>
    </location>
</feature>
<feature type="region of interest" description="Disordered" evidence="1">
    <location>
        <begin position="23"/>
        <end position="44"/>
    </location>
</feature>
<feature type="non-terminal residue" evidence="3">
    <location>
        <position position="1"/>
    </location>
</feature>
<keyword evidence="4" id="KW-1185">Reference proteome</keyword>
<feature type="compositionally biased region" description="Basic and acidic residues" evidence="1">
    <location>
        <begin position="277"/>
        <end position="288"/>
    </location>
</feature>
<sequence>MTIIGRNPLLMLFALPSLEAVRSSGGGKEAPDVPKQAVESKNIESETDFKISHEEDDKEGSLCHLEWHHSEVHQEPLNYLFDRLDLRVHLDPKEKAFTYIKADSRQTNTDRYLSIKDNEDELAVSAFACARDLGTRIYPKVQGGPRGDDQRREVEKMLSEGGPFSPLGHLTEGDLDGLVTIIDWNSDSGDYKCKKIYHFLASNPPKGYEEGKLDWLFASVNEKADRVYDKIGEKPSYEPIDIEKLAREFSQLEANQRSREQVERIETMHSIESIESMDEKPSKEQEAA</sequence>
<organism evidence="3 4">
    <name type="scientific">Perkinsus olseni</name>
    <name type="common">Perkinsus atlanticus</name>
    <dbReference type="NCBI Taxonomy" id="32597"/>
    <lineage>
        <taxon>Eukaryota</taxon>
        <taxon>Sar</taxon>
        <taxon>Alveolata</taxon>
        <taxon>Perkinsozoa</taxon>
        <taxon>Perkinsea</taxon>
        <taxon>Perkinsida</taxon>
        <taxon>Perkinsidae</taxon>
        <taxon>Perkinsus</taxon>
    </lineage>
</organism>
<keyword evidence="2" id="KW-0732">Signal</keyword>